<evidence type="ECO:0008006" key="4">
    <source>
        <dbReference type="Google" id="ProtNLM"/>
    </source>
</evidence>
<proteinExistence type="predicted"/>
<sequence>MAFPARSLLTATLLILPIVAVSGCKKQKYDVETTSPANAGQAQLVLSLDKTGNGKISFNFEHMPPPSRVDASLKAYVVWGTADGKDPFKIGILDYNAKKRSGSLEATFADDRMTILVTMEEDASVNAPIGTRVLEQVVVAPKK</sequence>
<accession>A0A2S9YLK7</accession>
<evidence type="ECO:0000313" key="2">
    <source>
        <dbReference type="EMBL" id="PRQ05977.1"/>
    </source>
</evidence>
<feature type="signal peptide" evidence="1">
    <location>
        <begin position="1"/>
        <end position="22"/>
    </location>
</feature>
<organism evidence="2 3">
    <name type="scientific">Enhygromyxa salina</name>
    <dbReference type="NCBI Taxonomy" id="215803"/>
    <lineage>
        <taxon>Bacteria</taxon>
        <taxon>Pseudomonadati</taxon>
        <taxon>Myxococcota</taxon>
        <taxon>Polyangia</taxon>
        <taxon>Nannocystales</taxon>
        <taxon>Nannocystaceae</taxon>
        <taxon>Enhygromyxa</taxon>
    </lineage>
</organism>
<evidence type="ECO:0000313" key="3">
    <source>
        <dbReference type="Proteomes" id="UP000238823"/>
    </source>
</evidence>
<dbReference type="EMBL" id="PVNL01000087">
    <property type="protein sequence ID" value="PRQ05977.1"/>
    <property type="molecule type" value="Genomic_DNA"/>
</dbReference>
<comment type="caution">
    <text evidence="2">The sequence shown here is derived from an EMBL/GenBank/DDBJ whole genome shotgun (WGS) entry which is preliminary data.</text>
</comment>
<gene>
    <name evidence="2" type="ORF">ENSA7_43380</name>
</gene>
<dbReference type="PROSITE" id="PS51257">
    <property type="entry name" value="PROKAR_LIPOPROTEIN"/>
    <property type="match status" value="1"/>
</dbReference>
<dbReference type="Proteomes" id="UP000238823">
    <property type="component" value="Unassembled WGS sequence"/>
</dbReference>
<name>A0A2S9YLK7_9BACT</name>
<protein>
    <recommendedName>
        <fullName evidence="4">Lipoprotein</fullName>
    </recommendedName>
</protein>
<dbReference type="OrthoDB" id="5515676at2"/>
<reference evidence="2 3" key="1">
    <citation type="submission" date="2018-03" db="EMBL/GenBank/DDBJ databases">
        <title>Draft Genome Sequences of the Obligatory Marine Myxobacteria Enhygromyxa salina SWB007.</title>
        <authorList>
            <person name="Poehlein A."/>
            <person name="Moghaddam J.A."/>
            <person name="Harms H."/>
            <person name="Alanjari M."/>
            <person name="Koenig G.M."/>
            <person name="Daniel R."/>
            <person name="Schaeberle T.F."/>
        </authorList>
    </citation>
    <scope>NUCLEOTIDE SEQUENCE [LARGE SCALE GENOMIC DNA]</scope>
    <source>
        <strain evidence="2 3">SWB007</strain>
    </source>
</reference>
<dbReference type="RefSeq" id="WP_106091270.1">
    <property type="nucleotide sequence ID" value="NZ_PVNL01000087.1"/>
</dbReference>
<evidence type="ECO:0000256" key="1">
    <source>
        <dbReference type="SAM" id="SignalP"/>
    </source>
</evidence>
<dbReference type="AlphaFoldDB" id="A0A2S9YLK7"/>
<keyword evidence="1" id="KW-0732">Signal</keyword>
<feature type="chain" id="PRO_5015480809" description="Lipoprotein" evidence="1">
    <location>
        <begin position="23"/>
        <end position="143"/>
    </location>
</feature>